<keyword evidence="3" id="KW-1185">Reference proteome</keyword>
<gene>
    <name evidence="2" type="ORF">DAT39_005713</name>
</gene>
<feature type="region of interest" description="Disordered" evidence="1">
    <location>
        <begin position="1"/>
        <end position="23"/>
    </location>
</feature>
<dbReference type="AlphaFoldDB" id="A0A8J4X7C8"/>
<sequence>MRARLFHRPSTPQEETGIMDNRAHEGRNFNPVDLLVFGCAADPVMLMCVLCRTSSRYPPSPKAYL</sequence>
<evidence type="ECO:0000313" key="2">
    <source>
        <dbReference type="EMBL" id="KAF5904559.1"/>
    </source>
</evidence>
<evidence type="ECO:0000313" key="3">
    <source>
        <dbReference type="Proteomes" id="UP000727407"/>
    </source>
</evidence>
<organism evidence="2 3">
    <name type="scientific">Clarias magur</name>
    <name type="common">Asian catfish</name>
    <name type="synonym">Macropteronotus magur</name>
    <dbReference type="NCBI Taxonomy" id="1594786"/>
    <lineage>
        <taxon>Eukaryota</taxon>
        <taxon>Metazoa</taxon>
        <taxon>Chordata</taxon>
        <taxon>Craniata</taxon>
        <taxon>Vertebrata</taxon>
        <taxon>Euteleostomi</taxon>
        <taxon>Actinopterygii</taxon>
        <taxon>Neopterygii</taxon>
        <taxon>Teleostei</taxon>
        <taxon>Ostariophysi</taxon>
        <taxon>Siluriformes</taxon>
        <taxon>Clariidae</taxon>
        <taxon>Clarias</taxon>
    </lineage>
</organism>
<reference evidence="2" key="1">
    <citation type="submission" date="2020-07" db="EMBL/GenBank/DDBJ databases">
        <title>Clarias magur genome sequencing, assembly and annotation.</title>
        <authorList>
            <person name="Kushwaha B."/>
            <person name="Kumar R."/>
            <person name="Das P."/>
            <person name="Joshi C.G."/>
            <person name="Kumar D."/>
            <person name="Nagpure N.S."/>
            <person name="Pandey M."/>
            <person name="Agarwal S."/>
            <person name="Srivastava S."/>
            <person name="Singh M."/>
            <person name="Sahoo L."/>
            <person name="Jayasankar P."/>
            <person name="Meher P.K."/>
            <person name="Koringa P.G."/>
            <person name="Iquebal M.A."/>
            <person name="Das S.P."/>
            <person name="Bit A."/>
            <person name="Patnaik S."/>
            <person name="Patel N."/>
            <person name="Shah T.M."/>
            <person name="Hinsu A."/>
            <person name="Jena J.K."/>
        </authorList>
    </citation>
    <scope>NUCLEOTIDE SEQUENCE</scope>
    <source>
        <strain evidence="2">CIFAMagur01</strain>
        <tissue evidence="2">Testis</tissue>
    </source>
</reference>
<protein>
    <submittedName>
        <fullName evidence="2">Uncharacterized protein</fullName>
    </submittedName>
</protein>
<accession>A0A8J4X7C8</accession>
<proteinExistence type="predicted"/>
<dbReference type="Proteomes" id="UP000727407">
    <property type="component" value="Unassembled WGS sequence"/>
</dbReference>
<dbReference type="EMBL" id="QNUK01000055">
    <property type="protein sequence ID" value="KAF5904559.1"/>
    <property type="molecule type" value="Genomic_DNA"/>
</dbReference>
<name>A0A8J4X7C8_CLAMG</name>
<evidence type="ECO:0000256" key="1">
    <source>
        <dbReference type="SAM" id="MobiDB-lite"/>
    </source>
</evidence>
<comment type="caution">
    <text evidence="2">The sequence shown here is derived from an EMBL/GenBank/DDBJ whole genome shotgun (WGS) entry which is preliminary data.</text>
</comment>